<sequence length="76" mass="8299">MQDFASGKTISENIKKSRAKLGLTQDDLAKKADIKYTTLMKVESGAVNKPSVQTMAKIAKALGVSIEELIEQTTER</sequence>
<evidence type="ECO:0000256" key="1">
    <source>
        <dbReference type="ARBA" id="ARBA00023125"/>
    </source>
</evidence>
<dbReference type="PANTHER" id="PTHR46797">
    <property type="entry name" value="HTH-TYPE TRANSCRIPTIONAL REGULATOR"/>
    <property type="match status" value="1"/>
</dbReference>
<dbReference type="PROSITE" id="PS50943">
    <property type="entry name" value="HTH_CROC1"/>
    <property type="match status" value="1"/>
</dbReference>
<keyword evidence="1" id="KW-0238">DNA-binding</keyword>
<dbReference type="GO" id="GO:0005829">
    <property type="term" value="C:cytosol"/>
    <property type="evidence" value="ECO:0007669"/>
    <property type="project" value="TreeGrafter"/>
</dbReference>
<feature type="domain" description="HTH cro/C1-type" evidence="2">
    <location>
        <begin position="14"/>
        <end position="69"/>
    </location>
</feature>
<accession>A0A1G2P081</accession>
<dbReference type="InterPro" id="IPR010982">
    <property type="entry name" value="Lambda_DNA-bd_dom_sf"/>
</dbReference>
<dbReference type="SUPFAM" id="SSF47413">
    <property type="entry name" value="lambda repressor-like DNA-binding domains"/>
    <property type="match status" value="1"/>
</dbReference>
<dbReference type="GO" id="GO:0003700">
    <property type="term" value="F:DNA-binding transcription factor activity"/>
    <property type="evidence" value="ECO:0007669"/>
    <property type="project" value="TreeGrafter"/>
</dbReference>
<dbReference type="PANTHER" id="PTHR46797:SF1">
    <property type="entry name" value="METHYLPHOSPHONATE SYNTHASE"/>
    <property type="match status" value="1"/>
</dbReference>
<dbReference type="Proteomes" id="UP000176429">
    <property type="component" value="Unassembled WGS sequence"/>
</dbReference>
<dbReference type="InterPro" id="IPR001387">
    <property type="entry name" value="Cro/C1-type_HTH"/>
</dbReference>
<comment type="caution">
    <text evidence="3">The sequence shown here is derived from an EMBL/GenBank/DDBJ whole genome shotgun (WGS) entry which is preliminary data.</text>
</comment>
<evidence type="ECO:0000313" key="3">
    <source>
        <dbReference type="EMBL" id="OHA41754.1"/>
    </source>
</evidence>
<proteinExistence type="predicted"/>
<evidence type="ECO:0000313" key="4">
    <source>
        <dbReference type="Proteomes" id="UP000176429"/>
    </source>
</evidence>
<dbReference type="SMART" id="SM00530">
    <property type="entry name" value="HTH_XRE"/>
    <property type="match status" value="1"/>
</dbReference>
<evidence type="ECO:0000259" key="2">
    <source>
        <dbReference type="PROSITE" id="PS50943"/>
    </source>
</evidence>
<gene>
    <name evidence="3" type="ORF">A3H68_00930</name>
</gene>
<dbReference type="InterPro" id="IPR050807">
    <property type="entry name" value="TransReg_Diox_bact_type"/>
</dbReference>
<protein>
    <recommendedName>
        <fullName evidence="2">HTH cro/C1-type domain-containing protein</fullName>
    </recommendedName>
</protein>
<dbReference type="AlphaFoldDB" id="A0A1G2P081"/>
<dbReference type="Pfam" id="PF01381">
    <property type="entry name" value="HTH_3"/>
    <property type="match status" value="1"/>
</dbReference>
<dbReference type="CDD" id="cd00093">
    <property type="entry name" value="HTH_XRE"/>
    <property type="match status" value="1"/>
</dbReference>
<reference evidence="3 4" key="1">
    <citation type="journal article" date="2016" name="Nat. Commun.">
        <title>Thousands of microbial genomes shed light on interconnected biogeochemical processes in an aquifer system.</title>
        <authorList>
            <person name="Anantharaman K."/>
            <person name="Brown C.T."/>
            <person name="Hug L.A."/>
            <person name="Sharon I."/>
            <person name="Castelle C.J."/>
            <person name="Probst A.J."/>
            <person name="Thomas B.C."/>
            <person name="Singh A."/>
            <person name="Wilkins M.J."/>
            <person name="Karaoz U."/>
            <person name="Brodie E.L."/>
            <person name="Williams K.H."/>
            <person name="Hubbard S.S."/>
            <person name="Banfield J.F."/>
        </authorList>
    </citation>
    <scope>NUCLEOTIDE SEQUENCE [LARGE SCALE GENOMIC DNA]</scope>
</reference>
<organism evidence="3 4">
    <name type="scientific">Candidatus Taylorbacteria bacterium RIFCSPLOWO2_02_FULL_46_40</name>
    <dbReference type="NCBI Taxonomy" id="1802329"/>
    <lineage>
        <taxon>Bacteria</taxon>
        <taxon>Candidatus Tayloriibacteriota</taxon>
    </lineage>
</organism>
<name>A0A1G2P081_9BACT</name>
<dbReference type="GO" id="GO:0003677">
    <property type="term" value="F:DNA binding"/>
    <property type="evidence" value="ECO:0007669"/>
    <property type="project" value="UniProtKB-KW"/>
</dbReference>
<dbReference type="Gene3D" id="1.10.260.40">
    <property type="entry name" value="lambda repressor-like DNA-binding domains"/>
    <property type="match status" value="1"/>
</dbReference>
<dbReference type="EMBL" id="MHSH01000019">
    <property type="protein sequence ID" value="OHA41754.1"/>
    <property type="molecule type" value="Genomic_DNA"/>
</dbReference>